<evidence type="ECO:0000256" key="1">
    <source>
        <dbReference type="ARBA" id="ARBA00022833"/>
    </source>
</evidence>
<reference evidence="2 3" key="1">
    <citation type="submission" date="2016-10" db="EMBL/GenBank/DDBJ databases">
        <authorList>
            <person name="de Groot N.N."/>
        </authorList>
    </citation>
    <scope>NUCLEOTIDE SEQUENCE [LARGE SCALE GENOMIC DNA]</scope>
    <source>
        <strain evidence="2 3">CGMCC 4.6945</strain>
    </source>
</reference>
<dbReference type="PANTHER" id="PTHR12993:SF26">
    <property type="entry name" value="1D-MYO-INOSITOL 2-ACETAMIDO-2-DEOXY-ALPHA-D-GLUCOPYRANOSIDE DEACETYLASE"/>
    <property type="match status" value="1"/>
</dbReference>
<keyword evidence="3" id="KW-1185">Reference proteome</keyword>
<evidence type="ECO:0000313" key="3">
    <source>
        <dbReference type="Proteomes" id="UP000199012"/>
    </source>
</evidence>
<proteinExistence type="predicted"/>
<protein>
    <submittedName>
        <fullName evidence="2">N-acetyl-1-D-myo-inositol-2-amino-2-deoxy-alpha-D-glucopyranoside deacetylase</fullName>
    </submittedName>
</protein>
<dbReference type="PANTHER" id="PTHR12993">
    <property type="entry name" value="N-ACETYLGLUCOSAMINYL-PHOSPHATIDYLINOSITOL DE-N-ACETYLASE-RELATED"/>
    <property type="match status" value="1"/>
</dbReference>
<dbReference type="Gene3D" id="3.40.50.10320">
    <property type="entry name" value="LmbE-like"/>
    <property type="match status" value="1"/>
</dbReference>
<keyword evidence="1" id="KW-0862">Zinc</keyword>
<dbReference type="InterPro" id="IPR024078">
    <property type="entry name" value="LmbE-like_dom_sf"/>
</dbReference>
<sequence length="327" mass="33405">MSTRPPGAPEGTTGGLVAVHAHPDDETLATGALLATWAAAGRDVVVVTCTRGERGEVIGETLAHLEGDGPALAAHRERELAAARAALGVRGVFLDTLPDERAAWSGAGAGADEGGDDVAHEPAARYEDSGMVWTGSGRAGATADVPAGAFVAVPLDEAARRLAGLLRAVRPAVVVTYDPEGGYGHPDHVRAHAVTHRALRLAARGDDGVHPTVLHAAQGERELRAGRAALADPAVEAALGDESAALTLPDPAGPVPPVAVDDERVDVRVPVGPVRDRVLAALRAHATQVRAVRALDGPAPLAGCWALSNDVLAPLLAEEGYVRVTTA</sequence>
<accession>A0A1I0ZJE1</accession>
<gene>
    <name evidence="2" type="ORF">SAMN05421867_11187</name>
</gene>
<dbReference type="InterPro" id="IPR003737">
    <property type="entry name" value="GlcNAc_PI_deacetylase-related"/>
</dbReference>
<evidence type="ECO:0000313" key="2">
    <source>
        <dbReference type="EMBL" id="SFB25226.1"/>
    </source>
</evidence>
<dbReference type="EMBL" id="FOKA01000011">
    <property type="protein sequence ID" value="SFB25226.1"/>
    <property type="molecule type" value="Genomic_DNA"/>
</dbReference>
<dbReference type="Pfam" id="PF02585">
    <property type="entry name" value="PIG-L"/>
    <property type="match status" value="1"/>
</dbReference>
<dbReference type="GO" id="GO:0016137">
    <property type="term" value="P:glycoside metabolic process"/>
    <property type="evidence" value="ECO:0007669"/>
    <property type="project" value="UniProtKB-ARBA"/>
</dbReference>
<dbReference type="SUPFAM" id="SSF102588">
    <property type="entry name" value="LmbE-like"/>
    <property type="match status" value="1"/>
</dbReference>
<dbReference type="Proteomes" id="UP000199012">
    <property type="component" value="Unassembled WGS sequence"/>
</dbReference>
<dbReference type="GO" id="GO:0016811">
    <property type="term" value="F:hydrolase activity, acting on carbon-nitrogen (but not peptide) bonds, in linear amides"/>
    <property type="evidence" value="ECO:0007669"/>
    <property type="project" value="TreeGrafter"/>
</dbReference>
<dbReference type="RefSeq" id="WP_090033539.1">
    <property type="nucleotide sequence ID" value="NZ_BONM01000007.1"/>
</dbReference>
<name>A0A1I0ZJE1_9CELL</name>
<dbReference type="OrthoDB" id="158614at2"/>
<dbReference type="STRING" id="988821.SAMN05421867_11187"/>
<dbReference type="AlphaFoldDB" id="A0A1I0ZJE1"/>
<organism evidence="2 3">
    <name type="scientific">Cellulomonas marina</name>
    <dbReference type="NCBI Taxonomy" id="988821"/>
    <lineage>
        <taxon>Bacteria</taxon>
        <taxon>Bacillati</taxon>
        <taxon>Actinomycetota</taxon>
        <taxon>Actinomycetes</taxon>
        <taxon>Micrococcales</taxon>
        <taxon>Cellulomonadaceae</taxon>
        <taxon>Cellulomonas</taxon>
    </lineage>
</organism>